<dbReference type="KEGG" id="wdi:H9L19_00080"/>
<name>A0A7G9T5G8_9LACO</name>
<feature type="transmembrane region" description="Helical" evidence="13">
    <location>
        <begin position="7"/>
        <end position="23"/>
    </location>
</feature>
<dbReference type="Pfam" id="PF06736">
    <property type="entry name" value="TMEM175"/>
    <property type="match status" value="1"/>
</dbReference>
<dbReference type="PANTHER" id="PTHR31462:SF5">
    <property type="entry name" value="ENDOSOMAL_LYSOSOMAL PROTON CHANNEL TMEM175"/>
    <property type="match status" value="1"/>
</dbReference>
<gene>
    <name evidence="14" type="ORF">H9L19_00080</name>
</gene>
<sequence length="184" mass="21219">MNKNRLEAFTDAIIAIAATIMVLELRIPEVNSLHGLLEECPIFLAYLISFTLIYTVWYNHHNLFEKITQLSRRTYFLNGIWLFVLTLVPFASNWVGKSSNDTIAEFVFAFVLLLWSILFQILDRQVIKDNYSARRDATNTFGYRCILYGGYLSALIVAFMLPILSMLIIAIITISMTIQLFFID</sequence>
<keyword evidence="3" id="KW-0813">Transport</keyword>
<evidence type="ECO:0000256" key="8">
    <source>
        <dbReference type="ARBA" id="ARBA00022989"/>
    </source>
</evidence>
<proteinExistence type="inferred from homology"/>
<evidence type="ECO:0000256" key="10">
    <source>
        <dbReference type="ARBA" id="ARBA00023136"/>
    </source>
</evidence>
<evidence type="ECO:0000256" key="4">
    <source>
        <dbReference type="ARBA" id="ARBA00022538"/>
    </source>
</evidence>
<evidence type="ECO:0000256" key="5">
    <source>
        <dbReference type="ARBA" id="ARBA00022692"/>
    </source>
</evidence>
<reference evidence="14 15" key="1">
    <citation type="submission" date="2020-08" db="EMBL/GenBank/DDBJ databases">
        <title>Genome sequence of Weissella diestrammenae KACC 16890T.</title>
        <authorList>
            <person name="Hyun D.-W."/>
            <person name="Bae J.-W."/>
        </authorList>
    </citation>
    <scope>NUCLEOTIDE SEQUENCE [LARGE SCALE GENOMIC DNA]</scope>
    <source>
        <strain evidence="14 15">KACC 16890</strain>
    </source>
</reference>
<keyword evidence="15" id="KW-1185">Reference proteome</keyword>
<dbReference type="PANTHER" id="PTHR31462">
    <property type="entry name" value="ENDOSOMAL/LYSOSOMAL POTASSIUM CHANNEL TMEM175"/>
    <property type="match status" value="1"/>
</dbReference>
<comment type="catalytic activity">
    <reaction evidence="12">
        <text>K(+)(in) = K(+)(out)</text>
        <dbReference type="Rhea" id="RHEA:29463"/>
        <dbReference type="ChEBI" id="CHEBI:29103"/>
    </reaction>
</comment>
<keyword evidence="11" id="KW-0407">Ion channel</keyword>
<accession>A0A7G9T5G8</accession>
<feature type="transmembrane region" description="Helical" evidence="13">
    <location>
        <begin position="102"/>
        <end position="121"/>
    </location>
</feature>
<evidence type="ECO:0000256" key="11">
    <source>
        <dbReference type="ARBA" id="ARBA00023303"/>
    </source>
</evidence>
<feature type="transmembrane region" description="Helical" evidence="13">
    <location>
        <begin position="166"/>
        <end position="183"/>
    </location>
</feature>
<evidence type="ECO:0000256" key="2">
    <source>
        <dbReference type="ARBA" id="ARBA00006920"/>
    </source>
</evidence>
<dbReference type="GO" id="GO:0016020">
    <property type="term" value="C:membrane"/>
    <property type="evidence" value="ECO:0007669"/>
    <property type="project" value="UniProtKB-SubCell"/>
</dbReference>
<evidence type="ECO:0000256" key="12">
    <source>
        <dbReference type="ARBA" id="ARBA00034430"/>
    </source>
</evidence>
<keyword evidence="7" id="KW-0630">Potassium</keyword>
<feature type="transmembrane region" description="Helical" evidence="13">
    <location>
        <begin position="43"/>
        <end position="63"/>
    </location>
</feature>
<evidence type="ECO:0000256" key="3">
    <source>
        <dbReference type="ARBA" id="ARBA00022448"/>
    </source>
</evidence>
<evidence type="ECO:0000256" key="1">
    <source>
        <dbReference type="ARBA" id="ARBA00004141"/>
    </source>
</evidence>
<dbReference type="GO" id="GO:0005267">
    <property type="term" value="F:potassium channel activity"/>
    <property type="evidence" value="ECO:0007669"/>
    <property type="project" value="UniProtKB-KW"/>
</dbReference>
<dbReference type="EMBL" id="CP060724">
    <property type="protein sequence ID" value="QNN75343.1"/>
    <property type="molecule type" value="Genomic_DNA"/>
</dbReference>
<keyword evidence="5 13" id="KW-0812">Transmembrane</keyword>
<organism evidence="14 15">
    <name type="scientific">Weissella diestrammenae</name>
    <dbReference type="NCBI Taxonomy" id="1162633"/>
    <lineage>
        <taxon>Bacteria</taxon>
        <taxon>Bacillati</taxon>
        <taxon>Bacillota</taxon>
        <taxon>Bacilli</taxon>
        <taxon>Lactobacillales</taxon>
        <taxon>Lactobacillaceae</taxon>
        <taxon>Weissella</taxon>
    </lineage>
</organism>
<evidence type="ECO:0000256" key="13">
    <source>
        <dbReference type="SAM" id="Phobius"/>
    </source>
</evidence>
<dbReference type="Proteomes" id="UP000515800">
    <property type="component" value="Chromosome"/>
</dbReference>
<keyword evidence="10 13" id="KW-0472">Membrane</keyword>
<protein>
    <submittedName>
        <fullName evidence="14">DUF1211 domain-containing protein</fullName>
    </submittedName>
</protein>
<dbReference type="InterPro" id="IPR010617">
    <property type="entry name" value="TMEM175-like"/>
</dbReference>
<keyword evidence="6" id="KW-0631">Potassium channel</keyword>
<evidence type="ECO:0000313" key="15">
    <source>
        <dbReference type="Proteomes" id="UP000515800"/>
    </source>
</evidence>
<evidence type="ECO:0000256" key="6">
    <source>
        <dbReference type="ARBA" id="ARBA00022826"/>
    </source>
</evidence>
<dbReference type="GO" id="GO:0015252">
    <property type="term" value="F:proton channel activity"/>
    <property type="evidence" value="ECO:0007669"/>
    <property type="project" value="InterPro"/>
</dbReference>
<feature type="transmembrane region" description="Helical" evidence="13">
    <location>
        <begin position="141"/>
        <end position="160"/>
    </location>
</feature>
<keyword evidence="4" id="KW-0633">Potassium transport</keyword>
<keyword evidence="9" id="KW-0406">Ion transport</keyword>
<evidence type="ECO:0000256" key="9">
    <source>
        <dbReference type="ARBA" id="ARBA00023065"/>
    </source>
</evidence>
<dbReference type="RefSeq" id="WP_187529177.1">
    <property type="nucleotide sequence ID" value="NZ_CP060724.1"/>
</dbReference>
<dbReference type="AlphaFoldDB" id="A0A7G9T5G8"/>
<comment type="subcellular location">
    <subcellularLocation>
        <location evidence="1">Membrane</location>
        <topology evidence="1">Multi-pass membrane protein</topology>
    </subcellularLocation>
</comment>
<evidence type="ECO:0000256" key="7">
    <source>
        <dbReference type="ARBA" id="ARBA00022958"/>
    </source>
</evidence>
<evidence type="ECO:0000313" key="14">
    <source>
        <dbReference type="EMBL" id="QNN75343.1"/>
    </source>
</evidence>
<feature type="transmembrane region" description="Helical" evidence="13">
    <location>
        <begin position="75"/>
        <end position="96"/>
    </location>
</feature>
<keyword evidence="8 13" id="KW-1133">Transmembrane helix</keyword>
<comment type="similarity">
    <text evidence="2">Belongs to the TMEM175 family.</text>
</comment>